<dbReference type="PANTHER" id="PTHR47197">
    <property type="entry name" value="PROTEIN NIRF"/>
    <property type="match status" value="1"/>
</dbReference>
<dbReference type="Proteomes" id="UP000239181">
    <property type="component" value="Unassembled WGS sequence"/>
</dbReference>
<dbReference type="AlphaFoldDB" id="A0A2S9IDF6"/>
<evidence type="ECO:0000313" key="2">
    <source>
        <dbReference type="Proteomes" id="UP000239181"/>
    </source>
</evidence>
<keyword evidence="2" id="KW-1185">Reference proteome</keyword>
<dbReference type="EMBL" id="PDET01000005">
    <property type="protein sequence ID" value="PRD15832.1"/>
    <property type="molecule type" value="Genomic_DNA"/>
</dbReference>
<dbReference type="OrthoDB" id="145213at2"/>
<dbReference type="PANTHER" id="PTHR47197:SF3">
    <property type="entry name" value="DIHYDRO-HEME D1 DEHYDROGENASE"/>
    <property type="match status" value="1"/>
</dbReference>
<sequence>MPLTDRQFGLVAVDKQGSNVLFLNPQTFAVERELNAFPPRPHELLILPKQRKAWVPIYGDGIHGDNPHPGHKIAVIDLTSRELTGFIDISPLESPHTGRLGSDGYVYMCCENSATILILDPESERMIGHIPLTSYNSHRLTILPSGRKLFTDNEEDATITVVGLANGRGEVLDNILMPGPINGIAASPLYPYLVATDARRPLLYVVDAQSHRIRQHLPLNGHNKAAQITRFSEDGSLLVVIGDSEPVISLYDATLNPLGQIAVGHKPMDGCFSPDNSQLLIANEDDGTLSVIDLASRQVIATPSVGRGCEVLSYFALN</sequence>
<dbReference type="InterPro" id="IPR011045">
    <property type="entry name" value="N2O_reductase_N"/>
</dbReference>
<proteinExistence type="predicted"/>
<organism evidence="1 2">
    <name type="scientific">Pantoea coffeiphila</name>
    <dbReference type="NCBI Taxonomy" id="1465635"/>
    <lineage>
        <taxon>Bacteria</taxon>
        <taxon>Pseudomonadati</taxon>
        <taxon>Pseudomonadota</taxon>
        <taxon>Gammaproteobacteria</taxon>
        <taxon>Enterobacterales</taxon>
        <taxon>Erwiniaceae</taxon>
        <taxon>Pantoea</taxon>
    </lineage>
</organism>
<gene>
    <name evidence="1" type="ORF">CQW29_09775</name>
</gene>
<evidence type="ECO:0000313" key="1">
    <source>
        <dbReference type="EMBL" id="PRD15832.1"/>
    </source>
</evidence>
<dbReference type="NCBIfam" id="TIGR02276">
    <property type="entry name" value="beta_rpt_yvtn"/>
    <property type="match status" value="1"/>
</dbReference>
<dbReference type="Gene3D" id="2.130.10.10">
    <property type="entry name" value="YVTN repeat-like/Quinoprotein amine dehydrogenase"/>
    <property type="match status" value="2"/>
</dbReference>
<dbReference type="InterPro" id="IPR051200">
    <property type="entry name" value="Host-pathogen_enzymatic-act"/>
</dbReference>
<dbReference type="InterPro" id="IPR011964">
    <property type="entry name" value="YVTN_b-propeller_repeat"/>
</dbReference>
<dbReference type="InterPro" id="IPR015943">
    <property type="entry name" value="WD40/YVTN_repeat-like_dom_sf"/>
</dbReference>
<protein>
    <recommendedName>
        <fullName evidence="3">Surface layer protein</fullName>
    </recommendedName>
</protein>
<dbReference type="SUPFAM" id="SSF50974">
    <property type="entry name" value="Nitrous oxide reductase, N-terminal domain"/>
    <property type="match status" value="1"/>
</dbReference>
<accession>A0A2S9IDF6</accession>
<dbReference type="RefSeq" id="WP_105592544.1">
    <property type="nucleotide sequence ID" value="NZ_PDET01000005.1"/>
</dbReference>
<reference evidence="1 2" key="1">
    <citation type="submission" date="2017-10" db="EMBL/GenBank/DDBJ databases">
        <title>Draft genome of two endophytic bacteria isolated from 'guarana' Paullinia cupana (Mart.) Ducke.</title>
        <authorList>
            <person name="Siqueira K.A."/>
            <person name="Liotti R.G."/>
            <person name="Mendes T.A."/>
            <person name="Soares M.A."/>
        </authorList>
    </citation>
    <scope>NUCLEOTIDE SEQUENCE [LARGE SCALE GENOMIC DNA]</scope>
    <source>
        <strain evidence="1 2">342</strain>
    </source>
</reference>
<name>A0A2S9IDF6_9GAMM</name>
<evidence type="ECO:0008006" key="3">
    <source>
        <dbReference type="Google" id="ProtNLM"/>
    </source>
</evidence>
<comment type="caution">
    <text evidence="1">The sequence shown here is derived from an EMBL/GenBank/DDBJ whole genome shotgun (WGS) entry which is preliminary data.</text>
</comment>